<protein>
    <submittedName>
        <fullName evidence="2">MaoC family dehydratase</fullName>
    </submittedName>
</protein>
<dbReference type="AlphaFoldDB" id="A0A917BKH9"/>
<reference evidence="2" key="1">
    <citation type="journal article" date="2014" name="Int. J. Syst. Evol. Microbiol.">
        <title>Complete genome sequence of Corynebacterium casei LMG S-19264T (=DSM 44701T), isolated from a smear-ripened cheese.</title>
        <authorList>
            <consortium name="US DOE Joint Genome Institute (JGI-PGF)"/>
            <person name="Walter F."/>
            <person name="Albersmeier A."/>
            <person name="Kalinowski J."/>
            <person name="Ruckert C."/>
        </authorList>
    </citation>
    <scope>NUCLEOTIDE SEQUENCE</scope>
    <source>
        <strain evidence="2">CCM 7897</strain>
    </source>
</reference>
<feature type="domain" description="MaoC-like" evidence="1">
    <location>
        <begin position="20"/>
        <end position="123"/>
    </location>
</feature>
<dbReference type="InterPro" id="IPR052342">
    <property type="entry name" value="MCH/BMMD"/>
</dbReference>
<evidence type="ECO:0000313" key="3">
    <source>
        <dbReference type="Proteomes" id="UP000606044"/>
    </source>
</evidence>
<organism evidence="2 3">
    <name type="scientific">Azorhizobium oxalatiphilum</name>
    <dbReference type="NCBI Taxonomy" id="980631"/>
    <lineage>
        <taxon>Bacteria</taxon>
        <taxon>Pseudomonadati</taxon>
        <taxon>Pseudomonadota</taxon>
        <taxon>Alphaproteobacteria</taxon>
        <taxon>Hyphomicrobiales</taxon>
        <taxon>Xanthobacteraceae</taxon>
        <taxon>Azorhizobium</taxon>
    </lineage>
</organism>
<evidence type="ECO:0000313" key="2">
    <source>
        <dbReference type="EMBL" id="GGF46775.1"/>
    </source>
</evidence>
<dbReference type="CDD" id="cd03454">
    <property type="entry name" value="YdeM"/>
    <property type="match status" value="1"/>
</dbReference>
<dbReference type="Proteomes" id="UP000606044">
    <property type="component" value="Unassembled WGS sequence"/>
</dbReference>
<evidence type="ECO:0000259" key="1">
    <source>
        <dbReference type="Pfam" id="PF01575"/>
    </source>
</evidence>
<dbReference type="RefSeq" id="WP_188574708.1">
    <property type="nucleotide sequence ID" value="NZ_BMCT01000001.1"/>
</dbReference>
<gene>
    <name evidence="2" type="ORF">GCM10007301_02800</name>
</gene>
<reference evidence="2" key="2">
    <citation type="submission" date="2020-09" db="EMBL/GenBank/DDBJ databases">
        <authorList>
            <person name="Sun Q."/>
            <person name="Sedlacek I."/>
        </authorList>
    </citation>
    <scope>NUCLEOTIDE SEQUENCE</scope>
    <source>
        <strain evidence="2">CCM 7897</strain>
    </source>
</reference>
<dbReference type="Pfam" id="PF01575">
    <property type="entry name" value="MaoC_dehydratas"/>
    <property type="match status" value="1"/>
</dbReference>
<sequence length="158" mass="17745">MRFFEDCDIGSREVLGIHHFTRDEIIAFATQYDPQPFHVDDEAAKRSLFGALCASGWHTAAQWMRCFVDHQQKGVLEARAAGLPVPSGNPSPGFKNLRWLKPVYVGDTITYASEVKEKQVSKSRPKWGILTAHNTGTNQHGDLVIEFDSVGFLERRSV</sequence>
<dbReference type="InterPro" id="IPR002539">
    <property type="entry name" value="MaoC-like_dom"/>
</dbReference>
<dbReference type="SUPFAM" id="SSF54637">
    <property type="entry name" value="Thioesterase/thiol ester dehydrase-isomerase"/>
    <property type="match status" value="1"/>
</dbReference>
<dbReference type="PANTHER" id="PTHR43664:SF1">
    <property type="entry name" value="BETA-METHYLMALYL-COA DEHYDRATASE"/>
    <property type="match status" value="1"/>
</dbReference>
<dbReference type="PANTHER" id="PTHR43664">
    <property type="entry name" value="MONOAMINE OXIDASE-RELATED"/>
    <property type="match status" value="1"/>
</dbReference>
<accession>A0A917BKH9</accession>
<dbReference type="EMBL" id="BMCT01000001">
    <property type="protein sequence ID" value="GGF46775.1"/>
    <property type="molecule type" value="Genomic_DNA"/>
</dbReference>
<name>A0A917BKH9_9HYPH</name>
<dbReference type="InterPro" id="IPR029069">
    <property type="entry name" value="HotDog_dom_sf"/>
</dbReference>
<dbReference type="Gene3D" id="3.10.129.10">
    <property type="entry name" value="Hotdog Thioesterase"/>
    <property type="match status" value="1"/>
</dbReference>
<keyword evidence="3" id="KW-1185">Reference proteome</keyword>
<proteinExistence type="predicted"/>
<comment type="caution">
    <text evidence="2">The sequence shown here is derived from an EMBL/GenBank/DDBJ whole genome shotgun (WGS) entry which is preliminary data.</text>
</comment>